<evidence type="ECO:0000256" key="2">
    <source>
        <dbReference type="ARBA" id="ARBA00004141"/>
    </source>
</evidence>
<keyword evidence="14" id="KW-1185">Reference proteome</keyword>
<feature type="transmembrane region" description="Helical" evidence="11">
    <location>
        <begin position="378"/>
        <end position="398"/>
    </location>
</feature>
<comment type="caution">
    <text evidence="13">The sequence shown here is derived from an EMBL/GenBank/DDBJ whole genome shotgun (WGS) entry which is preliminary data.</text>
</comment>
<evidence type="ECO:0000256" key="9">
    <source>
        <dbReference type="ARBA" id="ARBA00023049"/>
    </source>
</evidence>
<dbReference type="EC" id="3.4.24.-" evidence="11"/>
<dbReference type="SUPFAM" id="SSF50156">
    <property type="entry name" value="PDZ domain-like"/>
    <property type="match status" value="2"/>
</dbReference>
<reference evidence="13 14" key="1">
    <citation type="submission" date="2019-09" db="EMBL/GenBank/DDBJ databases">
        <title>Draft genome sequences of 48 bacterial type strains from the CCUG.</title>
        <authorList>
            <person name="Tunovic T."/>
            <person name="Pineiro-Iglesias B."/>
            <person name="Unosson C."/>
            <person name="Inganas E."/>
            <person name="Ohlen M."/>
            <person name="Cardew S."/>
            <person name="Jensie-Markopoulos S."/>
            <person name="Salva-Serra F."/>
            <person name="Jaen-Luchoro D."/>
            <person name="Karlsson R."/>
            <person name="Svensson-Stadler L."/>
            <person name="Chun J."/>
            <person name="Moore E."/>
        </authorList>
    </citation>
    <scope>NUCLEOTIDE SEQUENCE [LARGE SCALE GENOMIC DNA]</scope>
    <source>
        <strain evidence="13 14">CCUG 30977</strain>
    </source>
</reference>
<dbReference type="InterPro" id="IPR041489">
    <property type="entry name" value="PDZ_6"/>
</dbReference>
<dbReference type="CDD" id="cd23081">
    <property type="entry name" value="cpPDZ_EcRseP-like"/>
    <property type="match status" value="1"/>
</dbReference>
<evidence type="ECO:0000256" key="7">
    <source>
        <dbReference type="ARBA" id="ARBA00022833"/>
    </source>
</evidence>
<dbReference type="Gene3D" id="2.30.42.10">
    <property type="match status" value="2"/>
</dbReference>
<evidence type="ECO:0000256" key="5">
    <source>
        <dbReference type="ARBA" id="ARBA00022692"/>
    </source>
</evidence>
<dbReference type="Pfam" id="PF02163">
    <property type="entry name" value="Peptidase_M50"/>
    <property type="match status" value="1"/>
</dbReference>
<gene>
    <name evidence="13" type="primary">rseP</name>
    <name evidence="13" type="ORF">F7Q92_13965</name>
</gene>
<dbReference type="Proteomes" id="UP000430120">
    <property type="component" value="Unassembled WGS sequence"/>
</dbReference>
<organism evidence="13 14">
    <name type="scientific">Ideonella dechloratans</name>
    <dbReference type="NCBI Taxonomy" id="36863"/>
    <lineage>
        <taxon>Bacteria</taxon>
        <taxon>Pseudomonadati</taxon>
        <taxon>Pseudomonadota</taxon>
        <taxon>Betaproteobacteria</taxon>
        <taxon>Burkholderiales</taxon>
        <taxon>Sphaerotilaceae</taxon>
        <taxon>Ideonella</taxon>
    </lineage>
</organism>
<evidence type="ECO:0000256" key="6">
    <source>
        <dbReference type="ARBA" id="ARBA00022801"/>
    </source>
</evidence>
<dbReference type="CDD" id="cd06163">
    <property type="entry name" value="S2P-M50_PDZ_RseP-like"/>
    <property type="match status" value="1"/>
</dbReference>
<keyword evidence="4 13" id="KW-0645">Protease</keyword>
<keyword evidence="9 11" id="KW-0482">Metalloprotease</keyword>
<feature type="transmembrane region" description="Helical" evidence="11">
    <location>
        <begin position="6"/>
        <end position="26"/>
    </location>
</feature>
<evidence type="ECO:0000259" key="12">
    <source>
        <dbReference type="PROSITE" id="PS50106"/>
    </source>
</evidence>
<feature type="domain" description="PDZ" evidence="12">
    <location>
        <begin position="195"/>
        <end position="269"/>
    </location>
</feature>
<dbReference type="PROSITE" id="PS50106">
    <property type="entry name" value="PDZ"/>
    <property type="match status" value="1"/>
</dbReference>
<dbReference type="GO" id="GO:0016020">
    <property type="term" value="C:membrane"/>
    <property type="evidence" value="ECO:0007669"/>
    <property type="project" value="UniProtKB-SubCell"/>
</dbReference>
<protein>
    <recommendedName>
        <fullName evidence="11">Zinc metalloprotease</fullName>
        <ecNumber evidence="11">3.4.24.-</ecNumber>
    </recommendedName>
</protein>
<accession>A0A643FA55</accession>
<dbReference type="SMART" id="SM00228">
    <property type="entry name" value="PDZ"/>
    <property type="match status" value="2"/>
</dbReference>
<name>A0A643FA55_IDEDE</name>
<dbReference type="PANTHER" id="PTHR42837">
    <property type="entry name" value="REGULATOR OF SIGMA-E PROTEASE RSEP"/>
    <property type="match status" value="1"/>
</dbReference>
<evidence type="ECO:0000256" key="11">
    <source>
        <dbReference type="RuleBase" id="RU362031"/>
    </source>
</evidence>
<evidence type="ECO:0000256" key="10">
    <source>
        <dbReference type="ARBA" id="ARBA00023136"/>
    </source>
</evidence>
<evidence type="ECO:0000256" key="4">
    <source>
        <dbReference type="ARBA" id="ARBA00022670"/>
    </source>
</evidence>
<proteinExistence type="inferred from homology"/>
<evidence type="ECO:0000313" key="13">
    <source>
        <dbReference type="EMBL" id="KAB0579950.1"/>
    </source>
</evidence>
<evidence type="ECO:0000256" key="3">
    <source>
        <dbReference type="ARBA" id="ARBA00007931"/>
    </source>
</evidence>
<keyword evidence="5 11" id="KW-0812">Transmembrane</keyword>
<comment type="similarity">
    <text evidence="3 11">Belongs to the peptidase M50B family.</text>
</comment>
<comment type="cofactor">
    <cofactor evidence="1 11">
        <name>Zn(2+)</name>
        <dbReference type="ChEBI" id="CHEBI:29105"/>
    </cofactor>
</comment>
<dbReference type="InterPro" id="IPR001478">
    <property type="entry name" value="PDZ"/>
</dbReference>
<dbReference type="AlphaFoldDB" id="A0A643FA55"/>
<dbReference type="GO" id="GO:0004222">
    <property type="term" value="F:metalloendopeptidase activity"/>
    <property type="evidence" value="ECO:0007669"/>
    <property type="project" value="InterPro"/>
</dbReference>
<dbReference type="RefSeq" id="WP_151124741.1">
    <property type="nucleotide sequence ID" value="NZ_CP088081.1"/>
</dbReference>
<dbReference type="EMBL" id="VZPB01000034">
    <property type="protein sequence ID" value="KAB0579950.1"/>
    <property type="molecule type" value="Genomic_DNA"/>
</dbReference>
<dbReference type="NCBIfam" id="TIGR00054">
    <property type="entry name" value="RIP metalloprotease RseP"/>
    <property type="match status" value="1"/>
</dbReference>
<sequence length="455" mass="48719">MPITPLAFVLTLGVLIVVHEFGHYKVARWCGVKVLRFSVGFGRVLWRRVSRDGVEFTLAMIPLGGYVRMLDSREGEVPADQASQAFDQQPLRRRVAIVAAGPLANLLLAVLLYAGAGWIGNLEAEPVLAAPTAGSLAEGAGLQAGDRVQAVSVGEDDWQTARSINDVRRALAQAVLDRQSVQLAVEDAQGGHRRVVVLPVGQLGGAELDGPLIRRIGIGNAFSEPVLGRLEAGGPAERAGLHEGDRVLTVDGRPVADAQSLREMIRAAGAHAPGSMQWLVERQGQRLSIAVTPRRVEDREAGVTLGRIDAYVGRAPATVMVRLGPVEGLQQAFAQTWDTAWTSLRMLGRMVVGQASLKQLSGPLTIADYAGQSIQMGLVPYLVFLAMISVSLGVLNLLPLPMLDGGHLIYYVFEGVTGHPVPDHWQAWLQRGGAIVLLLMMSIALSNDVARLLGL</sequence>
<dbReference type="InterPro" id="IPR036034">
    <property type="entry name" value="PDZ_sf"/>
</dbReference>
<dbReference type="InterPro" id="IPR004387">
    <property type="entry name" value="Pept_M50_Zn"/>
</dbReference>
<keyword evidence="11" id="KW-0479">Metal-binding</keyword>
<keyword evidence="7 11" id="KW-0862">Zinc</keyword>
<evidence type="ECO:0000256" key="1">
    <source>
        <dbReference type="ARBA" id="ARBA00001947"/>
    </source>
</evidence>
<dbReference type="InterPro" id="IPR008915">
    <property type="entry name" value="Peptidase_M50"/>
</dbReference>
<dbReference type="GO" id="GO:0006508">
    <property type="term" value="P:proteolysis"/>
    <property type="evidence" value="ECO:0007669"/>
    <property type="project" value="UniProtKB-KW"/>
</dbReference>
<dbReference type="GO" id="GO:0046872">
    <property type="term" value="F:metal ion binding"/>
    <property type="evidence" value="ECO:0007669"/>
    <property type="project" value="UniProtKB-KW"/>
</dbReference>
<keyword evidence="6 11" id="KW-0378">Hydrolase</keyword>
<evidence type="ECO:0000256" key="8">
    <source>
        <dbReference type="ARBA" id="ARBA00022989"/>
    </source>
</evidence>
<evidence type="ECO:0000313" key="14">
    <source>
        <dbReference type="Proteomes" id="UP000430120"/>
    </source>
</evidence>
<keyword evidence="10 11" id="KW-0472">Membrane</keyword>
<keyword evidence="8 11" id="KW-1133">Transmembrane helix</keyword>
<dbReference type="Pfam" id="PF17820">
    <property type="entry name" value="PDZ_6"/>
    <property type="match status" value="1"/>
</dbReference>
<feature type="transmembrane region" description="Helical" evidence="11">
    <location>
        <begin position="95"/>
        <end position="119"/>
    </location>
</feature>
<dbReference type="OrthoDB" id="9782003at2"/>
<comment type="subcellular location">
    <subcellularLocation>
        <location evidence="2">Membrane</location>
        <topology evidence="2">Multi-pass membrane protein</topology>
    </subcellularLocation>
</comment>
<dbReference type="PANTHER" id="PTHR42837:SF2">
    <property type="entry name" value="MEMBRANE METALLOPROTEASE ARASP2, CHLOROPLASTIC-RELATED"/>
    <property type="match status" value="1"/>
</dbReference>